<keyword evidence="2" id="KW-1185">Reference proteome</keyword>
<dbReference type="EMBL" id="BONN01000002">
    <property type="protein sequence ID" value="GIG31799.1"/>
    <property type="molecule type" value="Genomic_DNA"/>
</dbReference>
<gene>
    <name evidence="1" type="ORF">Col01nite_09580</name>
</gene>
<proteinExistence type="predicted"/>
<name>A0ABQ4D7W6_9CELL</name>
<evidence type="ECO:0000313" key="2">
    <source>
        <dbReference type="Proteomes" id="UP000618382"/>
    </source>
</evidence>
<organism evidence="1 2">
    <name type="scientific">Cellulomonas oligotrophica</name>
    <dbReference type="NCBI Taxonomy" id="931536"/>
    <lineage>
        <taxon>Bacteria</taxon>
        <taxon>Bacillati</taxon>
        <taxon>Actinomycetota</taxon>
        <taxon>Actinomycetes</taxon>
        <taxon>Micrococcales</taxon>
        <taxon>Cellulomonadaceae</taxon>
        <taxon>Cellulomonas</taxon>
    </lineage>
</organism>
<protein>
    <submittedName>
        <fullName evidence="1">Uncharacterized protein</fullName>
    </submittedName>
</protein>
<dbReference type="Proteomes" id="UP000618382">
    <property type="component" value="Unassembled WGS sequence"/>
</dbReference>
<evidence type="ECO:0000313" key="1">
    <source>
        <dbReference type="EMBL" id="GIG31799.1"/>
    </source>
</evidence>
<accession>A0ABQ4D7W6</accession>
<sequence length="63" mass="6998">MPAAVRLVPKTSQTPPALIVDGFDWNPLWLTRVPDEVNSRALAWTLFAPTGRFRGMMSVSAWA</sequence>
<reference evidence="1 2" key="1">
    <citation type="submission" date="2021-01" db="EMBL/GenBank/DDBJ databases">
        <title>Whole genome shotgun sequence of Cellulomonas oligotrophica NBRC 109435.</title>
        <authorList>
            <person name="Komaki H."/>
            <person name="Tamura T."/>
        </authorList>
    </citation>
    <scope>NUCLEOTIDE SEQUENCE [LARGE SCALE GENOMIC DNA]</scope>
    <source>
        <strain evidence="1 2">NBRC 109435</strain>
    </source>
</reference>
<comment type="caution">
    <text evidence="1">The sequence shown here is derived from an EMBL/GenBank/DDBJ whole genome shotgun (WGS) entry which is preliminary data.</text>
</comment>